<dbReference type="CDD" id="cd00057">
    <property type="entry name" value="FA58C"/>
    <property type="match status" value="1"/>
</dbReference>
<evidence type="ECO:0000313" key="23">
    <source>
        <dbReference type="Proteomes" id="UP001152747"/>
    </source>
</evidence>
<name>A0A9P1J0U4_9PELO</name>
<keyword evidence="7" id="KW-0547">Nucleotide-binding</keyword>
<evidence type="ECO:0000256" key="11">
    <source>
        <dbReference type="ARBA" id="ARBA00023136"/>
    </source>
</evidence>
<evidence type="ECO:0000256" key="19">
    <source>
        <dbReference type="SAM" id="SignalP"/>
    </source>
</evidence>
<evidence type="ECO:0000256" key="5">
    <source>
        <dbReference type="ARBA" id="ARBA00022692"/>
    </source>
</evidence>
<keyword evidence="23" id="KW-1185">Reference proteome</keyword>
<keyword evidence="13" id="KW-0675">Receptor</keyword>
<dbReference type="SUPFAM" id="SSF56112">
    <property type="entry name" value="Protein kinase-like (PK-like)"/>
    <property type="match status" value="1"/>
</dbReference>
<dbReference type="GO" id="GO:0004714">
    <property type="term" value="F:transmembrane receptor protein tyrosine kinase activity"/>
    <property type="evidence" value="ECO:0007669"/>
    <property type="project" value="TreeGrafter"/>
</dbReference>
<dbReference type="Pfam" id="PF07714">
    <property type="entry name" value="PK_Tyr_Ser-Thr"/>
    <property type="match status" value="1"/>
</dbReference>
<feature type="chain" id="PRO_5040293694" description="Protein kinase domain-containing protein" evidence="19">
    <location>
        <begin position="19"/>
        <end position="769"/>
    </location>
</feature>
<dbReference type="InterPro" id="IPR008979">
    <property type="entry name" value="Galactose-bd-like_sf"/>
</dbReference>
<evidence type="ECO:0000256" key="14">
    <source>
        <dbReference type="ARBA" id="ARBA00023180"/>
    </source>
</evidence>
<dbReference type="EMBL" id="CANHGI010000006">
    <property type="protein sequence ID" value="CAI5454597.1"/>
    <property type="molecule type" value="Genomic_DNA"/>
</dbReference>
<keyword evidence="6 19" id="KW-0732">Signal</keyword>
<dbReference type="GO" id="GO:0007169">
    <property type="term" value="P:cell surface receptor protein tyrosine kinase signaling pathway"/>
    <property type="evidence" value="ECO:0007669"/>
    <property type="project" value="TreeGrafter"/>
</dbReference>
<keyword evidence="4" id="KW-1003">Cell membrane</keyword>
<dbReference type="PANTHER" id="PTHR24416">
    <property type="entry name" value="TYROSINE-PROTEIN KINASE RECEPTOR"/>
    <property type="match status" value="1"/>
</dbReference>
<evidence type="ECO:0000256" key="15">
    <source>
        <dbReference type="ARBA" id="ARBA00023273"/>
    </source>
</evidence>
<dbReference type="Pfam" id="PF00754">
    <property type="entry name" value="F5_F8_type_C"/>
    <property type="match status" value="1"/>
</dbReference>
<dbReference type="PROSITE" id="PS50022">
    <property type="entry name" value="FA58C_3"/>
    <property type="match status" value="1"/>
</dbReference>
<evidence type="ECO:0000313" key="22">
    <source>
        <dbReference type="EMBL" id="CAI5454597.1"/>
    </source>
</evidence>
<evidence type="ECO:0000256" key="18">
    <source>
        <dbReference type="SAM" id="Phobius"/>
    </source>
</evidence>
<keyword evidence="5 18" id="KW-0812">Transmembrane</keyword>
<dbReference type="InterPro" id="IPR050122">
    <property type="entry name" value="RTK"/>
</dbReference>
<evidence type="ECO:0000256" key="8">
    <source>
        <dbReference type="ARBA" id="ARBA00022840"/>
    </source>
</evidence>
<keyword evidence="14" id="KW-0325">Glycoprotein</keyword>
<dbReference type="PROSITE" id="PS50011">
    <property type="entry name" value="PROTEIN_KINASE_DOM"/>
    <property type="match status" value="1"/>
</dbReference>
<dbReference type="Gene3D" id="1.10.510.10">
    <property type="entry name" value="Transferase(Phosphotransferase) domain 1"/>
    <property type="match status" value="1"/>
</dbReference>
<evidence type="ECO:0000259" key="21">
    <source>
        <dbReference type="PROSITE" id="PS50022"/>
    </source>
</evidence>
<dbReference type="GO" id="GO:0008045">
    <property type="term" value="P:motor neuron axon guidance"/>
    <property type="evidence" value="ECO:0007669"/>
    <property type="project" value="UniProtKB-ARBA"/>
</dbReference>
<dbReference type="PROSITE" id="PS01286">
    <property type="entry name" value="FA58C_2"/>
    <property type="match status" value="1"/>
</dbReference>
<dbReference type="GO" id="GO:0005886">
    <property type="term" value="C:plasma membrane"/>
    <property type="evidence" value="ECO:0007669"/>
    <property type="project" value="UniProtKB-SubCell"/>
</dbReference>
<feature type="region of interest" description="Disordered" evidence="17">
    <location>
        <begin position="482"/>
        <end position="510"/>
    </location>
</feature>
<evidence type="ECO:0000256" key="2">
    <source>
        <dbReference type="ARBA" id="ARBA00004484"/>
    </source>
</evidence>
<evidence type="ECO:0000256" key="1">
    <source>
        <dbReference type="ARBA" id="ARBA00004251"/>
    </source>
</evidence>
<dbReference type="AlphaFoldDB" id="A0A9P1J0U4"/>
<organism evidence="22 23">
    <name type="scientific">Caenorhabditis angaria</name>
    <dbReference type="NCBI Taxonomy" id="860376"/>
    <lineage>
        <taxon>Eukaryota</taxon>
        <taxon>Metazoa</taxon>
        <taxon>Ecdysozoa</taxon>
        <taxon>Nematoda</taxon>
        <taxon>Chromadorea</taxon>
        <taxon>Rhabditida</taxon>
        <taxon>Rhabditina</taxon>
        <taxon>Rhabditomorpha</taxon>
        <taxon>Rhabditoidea</taxon>
        <taxon>Rhabditidae</taxon>
        <taxon>Peloderinae</taxon>
        <taxon>Caenorhabditis</taxon>
    </lineage>
</organism>
<evidence type="ECO:0000256" key="16">
    <source>
        <dbReference type="ARBA" id="ARBA00061639"/>
    </source>
</evidence>
<dbReference type="GO" id="GO:0005524">
    <property type="term" value="F:ATP binding"/>
    <property type="evidence" value="ECO:0007669"/>
    <property type="project" value="UniProtKB-KW"/>
</dbReference>
<dbReference type="InterPro" id="IPR048525">
    <property type="entry name" value="DDR1-2_DS-like"/>
</dbReference>
<evidence type="ECO:0000256" key="10">
    <source>
        <dbReference type="ARBA" id="ARBA00022989"/>
    </source>
</evidence>
<dbReference type="Proteomes" id="UP001152747">
    <property type="component" value="Unassembled WGS sequence"/>
</dbReference>
<evidence type="ECO:0000256" key="17">
    <source>
        <dbReference type="SAM" id="MobiDB-lite"/>
    </source>
</evidence>
<accession>A0A9P1J0U4</accession>
<dbReference type="Gene3D" id="2.60.120.1190">
    <property type="match status" value="1"/>
</dbReference>
<dbReference type="PROSITE" id="PS01285">
    <property type="entry name" value="FA58C_1"/>
    <property type="match status" value="1"/>
</dbReference>
<dbReference type="Pfam" id="PF21114">
    <property type="entry name" value="DDR1-2_DS-like"/>
    <property type="match status" value="1"/>
</dbReference>
<evidence type="ECO:0000256" key="4">
    <source>
        <dbReference type="ARBA" id="ARBA00022475"/>
    </source>
</evidence>
<comment type="similarity">
    <text evidence="16">Belongs to the protein kinase superfamily. Tyr protein kinase family. Insulin receptor subfamily.</text>
</comment>
<feature type="domain" description="F5/8 type C" evidence="21">
    <location>
        <begin position="24"/>
        <end position="180"/>
    </location>
</feature>
<sequence length="769" mass="86684">MQSVYSVLLVSWISCVQTLRIEQCNDEALGMENGLISDSQITSSSTFDKQSVGPQNARLHTEFASGAWCPKSQINSKSYEYLQINLNQTHLITAVETQGRYGNGTGREFASEYMIDYMRTGSQWIRYRNRTGHVMMSGNFDTTTPVIREFDPPIIAQKIRIIPTSKATRTVCLRAEVHGCKHQGVIYYSTVQDGSRQENLDFRDLIFEDSQMFTESGIKRGLGLLTDGYVAQSSPYEEDSKNASWIGWSKANTDGSINILFEFEEIHNFTDVVLATFGNRIDQIDVIFSQDGKAYPLYSTISSSERQTANHTSRRYDFRVPLHNRIGKKVRITIKFSTDWMFLTEVHFTSTTNKPSPVIKTATNPDSPAIQQFLVVCGIVFLTIFSCVAYCITLCIRRRQNNNEKKCEQILKKDLIITHMGNKPSCHVFPSNIKNTGKGPFEMANDIYYARSQKSTLLSVSSKSTSSYRNLPPTWSDFNFPPPPEMNEEQVYSQHVSTESSSKSGSFKSNKGVTEVKKYPSSSLMLGHAIGEGKFTLIRECVVFGGSKVAHKSIKDVDCPHGRRALNDEIAMLMKCGKHPNIAELLAVDEHCNLILEFVELGSINLFLQASPSPFEVDFLILICKDICSAMTYLEQIGVVHGHLTPNNVLLGSDLHAKICSPRGPSHHAQLRYSAPECIVHNEFTHKSDIWSCAATIWEMSYQCQTRPYESLTNEQIVDNACALLEGKSDTELLEFPPIFNKSCMILLEQCFASNRQDRPVFEKLWKSF</sequence>
<keyword evidence="11 18" id="KW-0472">Membrane</keyword>
<evidence type="ECO:0000256" key="7">
    <source>
        <dbReference type="ARBA" id="ARBA00022741"/>
    </source>
</evidence>
<evidence type="ECO:0000256" key="3">
    <source>
        <dbReference type="ARBA" id="ARBA00004489"/>
    </source>
</evidence>
<evidence type="ECO:0000256" key="9">
    <source>
        <dbReference type="ARBA" id="ARBA00022902"/>
    </source>
</evidence>
<dbReference type="InterPro" id="IPR000719">
    <property type="entry name" value="Prot_kinase_dom"/>
</dbReference>
<comment type="caution">
    <text evidence="22">The sequence shown here is derived from an EMBL/GenBank/DDBJ whole genome shotgun (WGS) entry which is preliminary data.</text>
</comment>
<dbReference type="PANTHER" id="PTHR24416:SF489">
    <property type="entry name" value="PROTEIN KINASE DOMAIN-CONTAINING PROTEIN"/>
    <property type="match status" value="1"/>
</dbReference>
<keyword evidence="9" id="KW-0524">Neurogenesis</keyword>
<keyword evidence="10 18" id="KW-1133">Transmembrane helix</keyword>
<feature type="compositionally biased region" description="Low complexity" evidence="17">
    <location>
        <begin position="497"/>
        <end position="510"/>
    </location>
</feature>
<keyword evidence="15" id="KW-0966">Cell projection</keyword>
<dbReference type="GO" id="GO:0030424">
    <property type="term" value="C:axon"/>
    <property type="evidence" value="ECO:0007669"/>
    <property type="project" value="UniProtKB-SubCell"/>
</dbReference>
<proteinExistence type="inferred from homology"/>
<dbReference type="OrthoDB" id="6071166at2759"/>
<dbReference type="SMART" id="SM00231">
    <property type="entry name" value="FA58C"/>
    <property type="match status" value="1"/>
</dbReference>
<dbReference type="GO" id="GO:0043235">
    <property type="term" value="C:receptor complex"/>
    <property type="evidence" value="ECO:0007669"/>
    <property type="project" value="TreeGrafter"/>
</dbReference>
<protein>
    <recommendedName>
        <fullName evidence="24">Protein kinase domain-containing protein</fullName>
    </recommendedName>
</protein>
<evidence type="ECO:0000256" key="12">
    <source>
        <dbReference type="ARBA" id="ARBA00023157"/>
    </source>
</evidence>
<feature type="domain" description="Protein kinase" evidence="20">
    <location>
        <begin position="524"/>
        <end position="769"/>
    </location>
</feature>
<gene>
    <name evidence="22" type="ORF">CAMP_LOCUS17234</name>
</gene>
<evidence type="ECO:0000259" key="20">
    <source>
        <dbReference type="PROSITE" id="PS50011"/>
    </source>
</evidence>
<dbReference type="GO" id="GO:0048680">
    <property type="term" value="P:positive regulation of axon regeneration"/>
    <property type="evidence" value="ECO:0007669"/>
    <property type="project" value="UniProtKB-ARBA"/>
</dbReference>
<dbReference type="InterPro" id="IPR001245">
    <property type="entry name" value="Ser-Thr/Tyr_kinase_cat_dom"/>
</dbReference>
<dbReference type="InterPro" id="IPR011009">
    <property type="entry name" value="Kinase-like_dom_sf"/>
</dbReference>
<evidence type="ECO:0000256" key="6">
    <source>
        <dbReference type="ARBA" id="ARBA00022729"/>
    </source>
</evidence>
<dbReference type="Gene3D" id="2.60.120.260">
    <property type="entry name" value="Galactose-binding domain-like"/>
    <property type="match status" value="1"/>
</dbReference>
<dbReference type="FunFam" id="2.60.120.260:FF:000007">
    <property type="entry name" value="Discoidin domain receptor tyrosine kinase 1"/>
    <property type="match status" value="1"/>
</dbReference>
<dbReference type="InterPro" id="IPR000421">
    <property type="entry name" value="FA58C"/>
</dbReference>
<keyword evidence="12" id="KW-1015">Disulfide bond</keyword>
<feature type="transmembrane region" description="Helical" evidence="18">
    <location>
        <begin position="373"/>
        <end position="396"/>
    </location>
</feature>
<feature type="signal peptide" evidence="19">
    <location>
        <begin position="1"/>
        <end position="18"/>
    </location>
</feature>
<dbReference type="SUPFAM" id="SSF49785">
    <property type="entry name" value="Galactose-binding domain-like"/>
    <property type="match status" value="1"/>
</dbReference>
<dbReference type="GO" id="GO:0043204">
    <property type="term" value="C:perikaryon"/>
    <property type="evidence" value="ECO:0007669"/>
    <property type="project" value="UniProtKB-SubCell"/>
</dbReference>
<keyword evidence="8" id="KW-0067">ATP-binding</keyword>
<evidence type="ECO:0008006" key="24">
    <source>
        <dbReference type="Google" id="ProtNLM"/>
    </source>
</evidence>
<evidence type="ECO:0000256" key="13">
    <source>
        <dbReference type="ARBA" id="ARBA00023170"/>
    </source>
</evidence>
<reference evidence="22" key="1">
    <citation type="submission" date="2022-11" db="EMBL/GenBank/DDBJ databases">
        <authorList>
            <person name="Kikuchi T."/>
        </authorList>
    </citation>
    <scope>NUCLEOTIDE SEQUENCE</scope>
    <source>
        <strain evidence="22">PS1010</strain>
    </source>
</reference>
<comment type="subcellular location">
    <subcellularLocation>
        <location evidence="1">Cell membrane</location>
        <topology evidence="1">Single-pass type I membrane protein</topology>
    </subcellularLocation>
    <subcellularLocation>
        <location evidence="3">Cell projection</location>
        <location evidence="3">Axon</location>
    </subcellularLocation>
    <subcellularLocation>
        <location evidence="2">Perikaryon</location>
    </subcellularLocation>
</comment>